<dbReference type="VEuPathDB" id="FungiDB:NCU07786"/>
<dbReference type="AlphaFoldDB" id="Q9C2Q6"/>
<dbReference type="EMBL" id="AL513410">
    <property type="protein sequence ID" value="CAC28584.2"/>
    <property type="molecule type" value="Genomic_DNA"/>
</dbReference>
<dbReference type="PANTHER" id="PTHR35605:SF1">
    <property type="entry name" value="ECP2 EFFECTOR PROTEIN DOMAIN-CONTAINING PROTEIN-RELATED"/>
    <property type="match status" value="1"/>
</dbReference>
<sequence>MIHVLPAVAAPTVANKDASAIPGYGIEELTWELQTAPGGPAVNVTGTIEQAFKHMKTVNPGFISDFGFDQPVNVSSLSMPLESRGYTIDHITCDVVFEWAYLVEIQTGMFYLNNIPGKPTNGPGPGNCGRISCSSDAAIYWCNDTVVNNCPQRIGLLNMGPYAELTKGQIFMTDNWNVIVRQTAQGVLWVGSWLYVVQRKRGVTHGLKPMGRDYELAQECWRWLVAQRHDQAPTH</sequence>
<gene>
    <name evidence="1" type="primary">104H10.180</name>
</gene>
<reference evidence="1" key="1">
    <citation type="submission" date="2001-02" db="EMBL/GenBank/DDBJ databases">
        <authorList>
            <person name="Schulte U."/>
            <person name="Aign V."/>
            <person name="Hoheisel J."/>
            <person name="Brandt P."/>
            <person name="Fartmann B."/>
            <person name="Holland R."/>
            <person name="Nyakatura G."/>
            <person name="Mewes H.W."/>
            <person name="Mannhaupt G."/>
        </authorList>
    </citation>
    <scope>NUCLEOTIDE SEQUENCE</scope>
</reference>
<dbReference type="PANTHER" id="PTHR35605">
    <property type="entry name" value="ECP2 EFFECTOR PROTEIN DOMAIN-CONTAINING PROTEIN-RELATED"/>
    <property type="match status" value="1"/>
</dbReference>
<evidence type="ECO:0000313" key="1">
    <source>
        <dbReference type="EMBL" id="CAC28584.2"/>
    </source>
</evidence>
<organism evidence="1">
    <name type="scientific">Neurospora crassa</name>
    <dbReference type="NCBI Taxonomy" id="5141"/>
    <lineage>
        <taxon>Eukaryota</taxon>
        <taxon>Fungi</taxon>
        <taxon>Dikarya</taxon>
        <taxon>Ascomycota</taxon>
        <taxon>Pezizomycotina</taxon>
        <taxon>Sordariomycetes</taxon>
        <taxon>Sordariomycetidae</taxon>
        <taxon>Sordariales</taxon>
        <taxon>Sordariaceae</taxon>
        <taxon>Neurospora</taxon>
    </lineage>
</organism>
<reference evidence="1" key="2">
    <citation type="submission" date="2001-11" db="EMBL/GenBank/DDBJ databases">
        <authorList>
            <person name="German Neurospora genome project"/>
        </authorList>
    </citation>
    <scope>NUCLEOTIDE SEQUENCE</scope>
</reference>
<name>Q9C2Q6_NEUCS</name>
<accession>Q9C2Q6</accession>
<protein>
    <submittedName>
        <fullName evidence="1">Uncharacterized protein 104H10.180</fullName>
    </submittedName>
</protein>
<proteinExistence type="predicted"/>